<sequence length="197" mass="23691">MLVQISGLSQKYQTIEVKLSNPYNNFYRISQLIDYNIKQFKKNLFNFLMKMNILLKYKNSQLQKKKQVLQSLPRQQKQRCIFISYDIEKSKAQAQFFLWHFTLLILKLNYIQVFHQFKEQIRGLTGTYCTFYPKAFNLGSQRVQYNVQFGLSQYDVLFNETTIIQIIQQFPLILLVIKILFFSFQSNEKVFQFLNIN</sequence>
<dbReference type="Proteomes" id="UP000683925">
    <property type="component" value="Unassembled WGS sequence"/>
</dbReference>
<evidence type="ECO:0000313" key="1">
    <source>
        <dbReference type="EMBL" id="CAD8159426.1"/>
    </source>
</evidence>
<reference evidence="1" key="1">
    <citation type="submission" date="2021-01" db="EMBL/GenBank/DDBJ databases">
        <authorList>
            <consortium name="Genoscope - CEA"/>
            <person name="William W."/>
        </authorList>
    </citation>
    <scope>NUCLEOTIDE SEQUENCE</scope>
</reference>
<proteinExistence type="predicted"/>
<accession>A0A8S1U9K9</accession>
<evidence type="ECO:0000313" key="2">
    <source>
        <dbReference type="Proteomes" id="UP000683925"/>
    </source>
</evidence>
<keyword evidence="2" id="KW-1185">Reference proteome</keyword>
<gene>
    <name evidence="1" type="ORF">POCTA_138.1.T0360377</name>
</gene>
<dbReference type="EMBL" id="CAJJDP010000036">
    <property type="protein sequence ID" value="CAD8159426.1"/>
    <property type="molecule type" value="Genomic_DNA"/>
</dbReference>
<dbReference type="AlphaFoldDB" id="A0A8S1U9K9"/>
<protein>
    <submittedName>
        <fullName evidence="1">Uncharacterized protein</fullName>
    </submittedName>
</protein>
<organism evidence="1 2">
    <name type="scientific">Paramecium octaurelia</name>
    <dbReference type="NCBI Taxonomy" id="43137"/>
    <lineage>
        <taxon>Eukaryota</taxon>
        <taxon>Sar</taxon>
        <taxon>Alveolata</taxon>
        <taxon>Ciliophora</taxon>
        <taxon>Intramacronucleata</taxon>
        <taxon>Oligohymenophorea</taxon>
        <taxon>Peniculida</taxon>
        <taxon>Parameciidae</taxon>
        <taxon>Paramecium</taxon>
    </lineage>
</organism>
<comment type="caution">
    <text evidence="1">The sequence shown here is derived from an EMBL/GenBank/DDBJ whole genome shotgun (WGS) entry which is preliminary data.</text>
</comment>
<name>A0A8S1U9K9_PAROT</name>